<dbReference type="Proteomes" id="UP000809243">
    <property type="component" value="Unassembled WGS sequence"/>
</dbReference>
<dbReference type="SUPFAM" id="SSF55608">
    <property type="entry name" value="Homing endonucleases"/>
    <property type="match status" value="1"/>
</dbReference>
<organism evidence="1 2">
    <name type="scientific">Candidatus Iainarchaeum sp</name>
    <dbReference type="NCBI Taxonomy" id="3101447"/>
    <lineage>
        <taxon>Archaea</taxon>
        <taxon>Candidatus Iainarchaeota</taxon>
        <taxon>Candidatus Iainarchaeia</taxon>
        <taxon>Candidatus Iainarchaeales</taxon>
        <taxon>Candidatus Iainarchaeaceae</taxon>
        <taxon>Candidatus Iainarchaeum</taxon>
    </lineage>
</organism>
<gene>
    <name evidence="1" type="ORF">JW744_03620</name>
</gene>
<proteinExistence type="predicted"/>
<comment type="caution">
    <text evidence="1">The sequence shown here is derived from an EMBL/GenBank/DDBJ whole genome shotgun (WGS) entry which is preliminary data.</text>
</comment>
<dbReference type="InterPro" id="IPR011991">
    <property type="entry name" value="ArsR-like_HTH"/>
</dbReference>
<dbReference type="SUPFAM" id="SSF46785">
    <property type="entry name" value="Winged helix' DNA-binding domain"/>
    <property type="match status" value="1"/>
</dbReference>
<name>A0A938YXA3_9ARCH</name>
<dbReference type="InterPro" id="IPR036390">
    <property type="entry name" value="WH_DNA-bd_sf"/>
</dbReference>
<dbReference type="InterPro" id="IPR027434">
    <property type="entry name" value="Homing_endonucl"/>
</dbReference>
<protein>
    <submittedName>
        <fullName evidence="1">Winged helix-turn-helix transcriptional regulator</fullName>
    </submittedName>
</protein>
<dbReference type="CDD" id="cd00090">
    <property type="entry name" value="HTH_ARSR"/>
    <property type="match status" value="1"/>
</dbReference>
<reference evidence="1" key="1">
    <citation type="submission" date="2021-01" db="EMBL/GenBank/DDBJ databases">
        <title>Active Sulfur Cycling in an Early Earth Analoge.</title>
        <authorList>
            <person name="Hahn C.R."/>
            <person name="Youssef N.H."/>
            <person name="Elshahed M."/>
        </authorList>
    </citation>
    <scope>NUCLEOTIDE SEQUENCE</scope>
    <source>
        <strain evidence="1">Zod_Metabat.1151</strain>
    </source>
</reference>
<dbReference type="AlphaFoldDB" id="A0A938YXA3"/>
<dbReference type="EMBL" id="JAFGDB010000062">
    <property type="protein sequence ID" value="MBN2067530.1"/>
    <property type="molecule type" value="Genomic_DNA"/>
</dbReference>
<evidence type="ECO:0000313" key="2">
    <source>
        <dbReference type="Proteomes" id="UP000809243"/>
    </source>
</evidence>
<sequence>MKRHFYSTTGTPLFQNHFKTQKQELSDKDMKSLKSEYLYPAIHWWQFPLDRFSIELDSKYKKTLFERIYEERRKSNRFSKFLNEKSKIYGKNWTFKKQRFLLYEYKKHQKFVPAWVIFCTATYLGVELLEIEKKIESYISFRGRLVVSEPKLPVRVTPEFTAIAIHTMCDGCNHLGSITYFQRDKKEQLRFSKLAANVFGTYRVKDNKYSEILPKVFGEVISSYYKITDYSTFGARIPDKIKNSPFQHRLAALVAFILDEGTVSLGITLHSSNKLLLLDICEIAKSLGYLCRKIQQRKMQKTLNPFFRFRISPKSIGKLYTDLMMLYERFPNLNFNKKMHRIQKIWNTQTRNWKQRRKGETRQLIINELKKSKKTTFELSESTGICLKTVYHHLKRISNLSKIREGTQIYYEVLD</sequence>
<accession>A0A938YXA3</accession>
<dbReference type="Gene3D" id="3.10.28.10">
    <property type="entry name" value="Homing endonucleases"/>
    <property type="match status" value="1"/>
</dbReference>
<evidence type="ECO:0000313" key="1">
    <source>
        <dbReference type="EMBL" id="MBN2067530.1"/>
    </source>
</evidence>